<keyword evidence="7 9" id="KW-0496">Mitochondrion</keyword>
<gene>
    <name evidence="9" type="primary">nad4</name>
</gene>
<feature type="transmembrane region" description="Helical" evidence="7">
    <location>
        <begin position="209"/>
        <end position="231"/>
    </location>
</feature>
<feature type="transmembrane region" description="Helical" evidence="7">
    <location>
        <begin position="329"/>
        <end position="350"/>
    </location>
</feature>
<keyword evidence="7" id="KW-0520">NAD</keyword>
<dbReference type="PRINTS" id="PR01437">
    <property type="entry name" value="NUOXDRDTASE4"/>
</dbReference>
<evidence type="ECO:0000256" key="6">
    <source>
        <dbReference type="ARBA" id="ARBA00023136"/>
    </source>
</evidence>
<dbReference type="Pfam" id="PF00361">
    <property type="entry name" value="Proton_antipo_M"/>
    <property type="match status" value="1"/>
</dbReference>
<feature type="transmembrane region" description="Helical" evidence="7">
    <location>
        <begin position="6"/>
        <end position="24"/>
    </location>
</feature>
<keyword evidence="7" id="KW-0679">Respiratory chain</keyword>
<evidence type="ECO:0000256" key="7">
    <source>
        <dbReference type="RuleBase" id="RU003297"/>
    </source>
</evidence>
<sequence length="488" mass="55696">MNYISTIIFFPFFGSLFLCFSSFDHRFLKQIGLFSCLISLSISLFIWVFFDNSTSNFQFVEEFVWFKDLQWSLVFGVDGISLFFVILTNVLTSLCLLISWHGGNKSIKITRNYYASFLVIQSLILIVFTTIDLVIFYIFFESVLIPMFIIIGIWGTRERKVRASFLFFLYTLVGSLFILLAILLIFFEVGSTNYFILIQYSFSFFHQKILWFAFFISFAVKVPILPFHIWLPEAHVEAPTAGSVMLAGILLKLGTYGFIRYSLPLFPLGTLFYKPLIYVIASVAVVYTSITALRQTDIKRVIAYASVAHINMTIIGLFSLNLVGIEGSIFQIIAHGVVSGALFICVGVLYDRYHSRLIQYYGGFSQVIPIFIFFFLFFSMANIALPGTCSFVGEFIILAGIIKDNFFITFISATSIVLGGGYSLWLFNRISYGSLKMQFISFSSDVTKKEFFVLSSLCFFAIFMGIFPSIFFKSMHFSCNFILKQIII</sequence>
<evidence type="ECO:0000256" key="5">
    <source>
        <dbReference type="ARBA" id="ARBA00022989"/>
    </source>
</evidence>
<feature type="transmembrane region" description="Helical" evidence="7">
    <location>
        <begin position="271"/>
        <end position="290"/>
    </location>
</feature>
<dbReference type="GO" id="GO:0003954">
    <property type="term" value="F:NADH dehydrogenase activity"/>
    <property type="evidence" value="ECO:0007669"/>
    <property type="project" value="TreeGrafter"/>
</dbReference>
<geneLocation type="mitochondrion" evidence="9"/>
<dbReference type="GO" id="GO:0015990">
    <property type="term" value="P:electron transport coupled proton transport"/>
    <property type="evidence" value="ECO:0007669"/>
    <property type="project" value="TreeGrafter"/>
</dbReference>
<proteinExistence type="inferred from homology"/>
<dbReference type="PANTHER" id="PTHR43507">
    <property type="entry name" value="NADH-UBIQUINONE OXIDOREDUCTASE CHAIN 4"/>
    <property type="match status" value="1"/>
</dbReference>
<feature type="transmembrane region" description="Helical" evidence="7">
    <location>
        <begin position="70"/>
        <end position="100"/>
    </location>
</feature>
<keyword evidence="7" id="KW-0830">Ubiquinone</keyword>
<evidence type="ECO:0000313" key="9">
    <source>
        <dbReference type="EMBL" id="AAG23678.1"/>
    </source>
</evidence>
<evidence type="ECO:0000256" key="1">
    <source>
        <dbReference type="ARBA" id="ARBA00003257"/>
    </source>
</evidence>
<name>Q9G4C2_9STRA</name>
<feature type="domain" description="NADH:quinone oxidoreductase/Mrp antiporter transmembrane" evidence="8">
    <location>
        <begin position="132"/>
        <end position="416"/>
    </location>
</feature>
<feature type="transmembrane region" description="Helical" evidence="7">
    <location>
        <begin position="357"/>
        <end position="377"/>
    </location>
</feature>
<comment type="function">
    <text evidence="1">Core subunit of the mitochondrial membrane respiratory chain NADH dehydrogenase (Complex I) that is believed to belong to the minimal assembly required for catalysis. Complex I functions in the transfer of electrons from NADH to the respiratory chain. The immediate electron acceptor for the enzyme is believed to be ubiquinone.</text>
</comment>
<reference evidence="9" key="1">
    <citation type="submission" date="2000-12" db="EMBL/GenBank/DDBJ databases">
        <title>Phylogenetic relationships of stramenopile algae, based on complete mitochondrial genome sequences.</title>
        <authorList>
            <person name="Burger G."/>
            <person name="Lang B.F."/>
            <person name="Gray W.M.M.W."/>
        </authorList>
    </citation>
    <scope>NUCLEOTIDE SEQUENCE</scope>
</reference>
<keyword evidence="7" id="KW-0813">Transport</keyword>
<feature type="transmembrane region" description="Helical" evidence="7">
    <location>
        <begin position="407"/>
        <end position="427"/>
    </location>
</feature>
<keyword evidence="6 7" id="KW-0472">Membrane</keyword>
<feature type="transmembrane region" description="Helical" evidence="7">
    <location>
        <begin position="238"/>
        <end position="259"/>
    </location>
</feature>
<feature type="transmembrane region" description="Helical" evidence="7">
    <location>
        <begin position="302"/>
        <end position="323"/>
    </location>
</feature>
<organism evidence="9">
    <name type="scientific">Thraustochytrium aureum</name>
    <dbReference type="NCBI Taxonomy" id="42467"/>
    <lineage>
        <taxon>Eukaryota</taxon>
        <taxon>Sar</taxon>
        <taxon>Stramenopiles</taxon>
        <taxon>Bigyra</taxon>
        <taxon>Labyrinthulomycetes</taxon>
        <taxon>Thraustochytrida</taxon>
        <taxon>Thraustochytriidae</taxon>
        <taxon>Thraustochytrium</taxon>
    </lineage>
</organism>
<keyword evidence="4 7" id="KW-0812">Transmembrane</keyword>
<comment type="function">
    <text evidence="7">Core subunit of the mitochondrial membrane respiratory chain NADH dehydrogenase (Complex I) which catalyzes electron transfer from NADH through the respiratory chain, using ubiquinone as an electron acceptor. Essential for the catalytic activity and assembly of complex I.</text>
</comment>
<comment type="subcellular location">
    <subcellularLocation>
        <location evidence="2">Membrane</location>
        <topology evidence="2">Multi-pass membrane protein</topology>
    </subcellularLocation>
    <subcellularLocation>
        <location evidence="7">Mitochondrion membrane</location>
        <topology evidence="7">Multi-pass membrane protein</topology>
    </subcellularLocation>
</comment>
<dbReference type="GO" id="GO:0031966">
    <property type="term" value="C:mitochondrial membrane"/>
    <property type="evidence" value="ECO:0007669"/>
    <property type="project" value="UniProtKB-SubCell"/>
</dbReference>
<keyword evidence="9" id="KW-0560">Oxidoreductase</keyword>
<keyword evidence="5 7" id="KW-1133">Transmembrane helix</keyword>
<dbReference type="AlphaFoldDB" id="Q9G4C2"/>
<evidence type="ECO:0000259" key="8">
    <source>
        <dbReference type="Pfam" id="PF00361"/>
    </source>
</evidence>
<accession>Q9G4C2</accession>
<dbReference type="PANTHER" id="PTHR43507:SF1">
    <property type="entry name" value="NADH-UBIQUINONE OXIDOREDUCTASE CHAIN 4"/>
    <property type="match status" value="1"/>
</dbReference>
<comment type="similarity">
    <text evidence="3 7">Belongs to the complex I subunit 4 family.</text>
</comment>
<feature type="transmembrane region" description="Helical" evidence="7">
    <location>
        <begin position="134"/>
        <end position="155"/>
    </location>
</feature>
<feature type="transmembrane region" description="Helical" evidence="7">
    <location>
        <begin position="451"/>
        <end position="472"/>
    </location>
</feature>
<dbReference type="InterPro" id="IPR003918">
    <property type="entry name" value="NADH_UbQ_OxRdtase"/>
</dbReference>
<feature type="transmembrane region" description="Helical" evidence="7">
    <location>
        <begin position="31"/>
        <end position="50"/>
    </location>
</feature>
<evidence type="ECO:0000256" key="4">
    <source>
        <dbReference type="ARBA" id="ARBA00022692"/>
    </source>
</evidence>
<protein>
    <recommendedName>
        <fullName evidence="7">NADH-ubiquinone oxidoreductase chain 4</fullName>
        <ecNumber evidence="7">7.1.1.2</ecNumber>
    </recommendedName>
</protein>
<dbReference type="EMBL" id="AF288091">
    <property type="protein sequence ID" value="AAG23678.1"/>
    <property type="molecule type" value="Genomic_DNA"/>
</dbReference>
<dbReference type="GO" id="GO:0008137">
    <property type="term" value="F:NADH dehydrogenase (ubiquinone) activity"/>
    <property type="evidence" value="ECO:0007669"/>
    <property type="project" value="UniProtKB-UniRule"/>
</dbReference>
<comment type="catalytic activity">
    <reaction evidence="7">
        <text>a ubiquinone + NADH + 5 H(+)(in) = a ubiquinol + NAD(+) + 4 H(+)(out)</text>
        <dbReference type="Rhea" id="RHEA:29091"/>
        <dbReference type="Rhea" id="RHEA-COMP:9565"/>
        <dbReference type="Rhea" id="RHEA-COMP:9566"/>
        <dbReference type="ChEBI" id="CHEBI:15378"/>
        <dbReference type="ChEBI" id="CHEBI:16389"/>
        <dbReference type="ChEBI" id="CHEBI:17976"/>
        <dbReference type="ChEBI" id="CHEBI:57540"/>
        <dbReference type="ChEBI" id="CHEBI:57945"/>
        <dbReference type="EC" id="7.1.1.2"/>
    </reaction>
</comment>
<dbReference type="InterPro" id="IPR010227">
    <property type="entry name" value="NADH_Q_OxRdtase_chainM/4"/>
</dbReference>
<keyword evidence="7" id="KW-0249">Electron transport</keyword>
<dbReference type="GO" id="GO:0042773">
    <property type="term" value="P:ATP synthesis coupled electron transport"/>
    <property type="evidence" value="ECO:0007669"/>
    <property type="project" value="InterPro"/>
</dbReference>
<dbReference type="EC" id="7.1.1.2" evidence="7"/>
<evidence type="ECO:0000256" key="3">
    <source>
        <dbReference type="ARBA" id="ARBA00009025"/>
    </source>
</evidence>
<dbReference type="GO" id="GO:0048039">
    <property type="term" value="F:ubiquinone binding"/>
    <property type="evidence" value="ECO:0007669"/>
    <property type="project" value="TreeGrafter"/>
</dbReference>
<feature type="transmembrane region" description="Helical" evidence="7">
    <location>
        <begin position="167"/>
        <end position="189"/>
    </location>
</feature>
<dbReference type="NCBIfam" id="TIGR01972">
    <property type="entry name" value="NDH_I_M"/>
    <property type="match status" value="1"/>
</dbReference>
<dbReference type="InterPro" id="IPR001750">
    <property type="entry name" value="ND/Mrp_TM"/>
</dbReference>
<feature type="transmembrane region" description="Helical" evidence="7">
    <location>
        <begin position="112"/>
        <end position="128"/>
    </location>
</feature>
<evidence type="ECO:0000256" key="2">
    <source>
        <dbReference type="ARBA" id="ARBA00004141"/>
    </source>
</evidence>